<dbReference type="VEuPathDB" id="CryptoDB:Cvel_15282"/>
<feature type="region of interest" description="Disordered" evidence="1">
    <location>
        <begin position="664"/>
        <end position="705"/>
    </location>
</feature>
<name>A0A0G4F603_9ALVE</name>
<feature type="region of interest" description="Disordered" evidence="1">
    <location>
        <begin position="531"/>
        <end position="580"/>
    </location>
</feature>
<reference evidence="2" key="1">
    <citation type="submission" date="2014-11" db="EMBL/GenBank/DDBJ databases">
        <authorList>
            <person name="Otto D Thomas"/>
            <person name="Naeem Raeece"/>
        </authorList>
    </citation>
    <scope>NUCLEOTIDE SEQUENCE</scope>
</reference>
<organism evidence="2">
    <name type="scientific">Chromera velia CCMP2878</name>
    <dbReference type="NCBI Taxonomy" id="1169474"/>
    <lineage>
        <taxon>Eukaryota</taxon>
        <taxon>Sar</taxon>
        <taxon>Alveolata</taxon>
        <taxon>Colpodellida</taxon>
        <taxon>Chromeraceae</taxon>
        <taxon>Chromera</taxon>
    </lineage>
</organism>
<feature type="compositionally biased region" description="Basic and acidic residues" evidence="1">
    <location>
        <begin position="165"/>
        <end position="183"/>
    </location>
</feature>
<dbReference type="AlphaFoldDB" id="A0A0G4F603"/>
<feature type="compositionally biased region" description="Low complexity" evidence="1">
    <location>
        <begin position="565"/>
        <end position="577"/>
    </location>
</feature>
<dbReference type="EMBL" id="CDMZ01000135">
    <property type="protein sequence ID" value="CEM07653.1"/>
    <property type="molecule type" value="Genomic_DNA"/>
</dbReference>
<feature type="region of interest" description="Disordered" evidence="1">
    <location>
        <begin position="439"/>
        <end position="459"/>
    </location>
</feature>
<sequence length="705" mass="75096">MRKVKAENGLLHRRLRSAGINDCRYLDAVEKNRAAALIQNKVRQKLAKVTATRLAGEIVLAYRPGTLENESRPLSNSELVFKLQKKLHMRGLTLESAFRAADRGASGMLRVSDYLAFLHRVAKISLRLSEMLQILGLLRSPTGIYRLQNIAAGAASSGAQSSPGRKIDPSGRSKRKIVQEDADVQRRKARAADLLQRPGDFPEAEKKVRDLLEGEASLLAFTFDKCEQLAYAFGRSELEILSLHESEERERETGSGDMTTTGRMRDSPSPLVGGGFTNSSAEGQGMEILGRVQRATEPSSPSKSASKRDLHQLPLDDQGEKRMEESQQIQKAILPFLSHDDLKKFNTTQTGDGKGTLLLEGSFHFTEKDGAASRQIGTPAVLELTAALQDKFVQRPDGDSSTGGGGGFSWSVLVDSAERGRLKADADRLAARVVRLRNEARDRNSASSSPGGLPEDPEMAVREARRLRTLCEKLDSTDVFTKVSSASLATHLKTIRQAAPPVTIFAALRTVEYMDDDLQRLVDTAADPLQTSPRAASTSAHDHLSNHHAAGGGGAGGAVEGAGEGSQAQGGSSAWGGMIPGRRASVTSNLPYRAPHIPPLKLPAAANNSANDNTRGWQASAALPGGGAEFGGPTVGFRDSVLPTFGQRQSALLQAMNSPAPGLATGGAGLHADGGSYRGSVRGGTPVHPSPQSGPLSSPLTGPTW</sequence>
<gene>
    <name evidence="2" type="ORF">Cvel_15282</name>
</gene>
<protein>
    <submittedName>
        <fullName evidence="2">Uncharacterized protein</fullName>
    </submittedName>
</protein>
<feature type="compositionally biased region" description="Gly residues" evidence="1">
    <location>
        <begin position="550"/>
        <end position="564"/>
    </location>
</feature>
<feature type="compositionally biased region" description="Basic and acidic residues" evidence="1">
    <location>
        <begin position="244"/>
        <end position="254"/>
    </location>
</feature>
<evidence type="ECO:0000256" key="1">
    <source>
        <dbReference type="SAM" id="MobiDB-lite"/>
    </source>
</evidence>
<feature type="region of interest" description="Disordered" evidence="1">
    <location>
        <begin position="244"/>
        <end position="282"/>
    </location>
</feature>
<feature type="region of interest" description="Disordered" evidence="1">
    <location>
        <begin position="156"/>
        <end position="183"/>
    </location>
</feature>
<accession>A0A0G4F603</accession>
<evidence type="ECO:0000313" key="2">
    <source>
        <dbReference type="EMBL" id="CEM07653.1"/>
    </source>
</evidence>
<proteinExistence type="predicted"/>
<feature type="compositionally biased region" description="Low complexity" evidence="1">
    <location>
        <begin position="690"/>
        <end position="705"/>
    </location>
</feature>